<evidence type="ECO:0000313" key="10">
    <source>
        <dbReference type="EMBL" id="GEQ85708.1"/>
    </source>
</evidence>
<keyword evidence="6 10" id="KW-0418">Kinase</keyword>
<dbReference type="InterPro" id="IPR005467">
    <property type="entry name" value="His_kinase_dom"/>
</dbReference>
<dbReference type="EC" id="2.7.13.3" evidence="2"/>
<dbReference type="Pfam" id="PF02518">
    <property type="entry name" value="HATPase_c"/>
    <property type="match status" value="1"/>
</dbReference>
<dbReference type="Gene3D" id="3.30.565.10">
    <property type="entry name" value="Histidine kinase-like ATPase, C-terminal domain"/>
    <property type="match status" value="1"/>
</dbReference>
<dbReference type="CDD" id="cd00082">
    <property type="entry name" value="HisKA"/>
    <property type="match status" value="1"/>
</dbReference>
<evidence type="ECO:0000256" key="6">
    <source>
        <dbReference type="ARBA" id="ARBA00022777"/>
    </source>
</evidence>
<dbReference type="InterPro" id="IPR003594">
    <property type="entry name" value="HATPase_dom"/>
</dbReference>
<evidence type="ECO:0000256" key="1">
    <source>
        <dbReference type="ARBA" id="ARBA00000085"/>
    </source>
</evidence>
<evidence type="ECO:0000313" key="11">
    <source>
        <dbReference type="Proteomes" id="UP000326994"/>
    </source>
</evidence>
<comment type="caution">
    <text evidence="10">The sequence shown here is derived from an EMBL/GenBank/DDBJ whole genome shotgun (WGS) entry which is preliminary data.</text>
</comment>
<feature type="transmembrane region" description="Helical" evidence="8">
    <location>
        <begin position="108"/>
        <end position="132"/>
    </location>
</feature>
<reference evidence="10 11" key="1">
    <citation type="submission" date="2019-08" db="EMBL/GenBank/DDBJ databases">
        <title>Ulvibacter marinistellae sp. nov., isolated from a starfish, Patiria pectinifera.</title>
        <authorList>
            <person name="Kawano K."/>
            <person name="Ushijima N."/>
            <person name="Kihara M."/>
            <person name="Itoh H."/>
        </authorList>
    </citation>
    <scope>NUCLEOTIDE SEQUENCE [LARGE SCALE GENOMIC DNA]</scope>
    <source>
        <strain evidence="10 11">KK4</strain>
    </source>
</reference>
<dbReference type="SMART" id="SM00388">
    <property type="entry name" value="HisKA"/>
    <property type="match status" value="1"/>
</dbReference>
<evidence type="ECO:0000256" key="7">
    <source>
        <dbReference type="ARBA" id="ARBA00022989"/>
    </source>
</evidence>
<dbReference type="SUPFAM" id="SSF55874">
    <property type="entry name" value="ATPase domain of HSP90 chaperone/DNA topoisomerase II/histidine kinase"/>
    <property type="match status" value="1"/>
</dbReference>
<keyword evidence="11" id="KW-1185">Reference proteome</keyword>
<dbReference type="AlphaFoldDB" id="A0A5J4FWP0"/>
<keyword evidence="5 8" id="KW-0812">Transmembrane</keyword>
<dbReference type="GO" id="GO:0000155">
    <property type="term" value="F:phosphorelay sensor kinase activity"/>
    <property type="evidence" value="ECO:0007669"/>
    <property type="project" value="InterPro"/>
</dbReference>
<organism evidence="10 11">
    <name type="scientific">Patiriisocius marinistellae</name>
    <dbReference type="NCBI Taxonomy" id="2494560"/>
    <lineage>
        <taxon>Bacteria</taxon>
        <taxon>Pseudomonadati</taxon>
        <taxon>Bacteroidota</taxon>
        <taxon>Flavobacteriia</taxon>
        <taxon>Flavobacteriales</taxon>
        <taxon>Flavobacteriaceae</taxon>
        <taxon>Patiriisocius</taxon>
    </lineage>
</organism>
<evidence type="ECO:0000256" key="8">
    <source>
        <dbReference type="SAM" id="Phobius"/>
    </source>
</evidence>
<keyword evidence="4" id="KW-0808">Transferase</keyword>
<dbReference type="EMBL" id="BKCF01000001">
    <property type="protein sequence ID" value="GEQ85708.1"/>
    <property type="molecule type" value="Genomic_DNA"/>
</dbReference>
<accession>A0A5J4FWP0</accession>
<dbReference type="PANTHER" id="PTHR45436">
    <property type="entry name" value="SENSOR HISTIDINE KINASE YKOH"/>
    <property type="match status" value="1"/>
</dbReference>
<evidence type="ECO:0000256" key="3">
    <source>
        <dbReference type="ARBA" id="ARBA00022553"/>
    </source>
</evidence>
<dbReference type="Proteomes" id="UP000326994">
    <property type="component" value="Unassembled WGS sequence"/>
</dbReference>
<dbReference type="InterPro" id="IPR003661">
    <property type="entry name" value="HisK_dim/P_dom"/>
</dbReference>
<keyword evidence="8" id="KW-0472">Membrane</keyword>
<evidence type="ECO:0000256" key="4">
    <source>
        <dbReference type="ARBA" id="ARBA00022679"/>
    </source>
</evidence>
<feature type="domain" description="Histidine kinase" evidence="9">
    <location>
        <begin position="193"/>
        <end position="394"/>
    </location>
</feature>
<evidence type="ECO:0000256" key="2">
    <source>
        <dbReference type="ARBA" id="ARBA00012438"/>
    </source>
</evidence>
<dbReference type="GO" id="GO:0005886">
    <property type="term" value="C:plasma membrane"/>
    <property type="evidence" value="ECO:0007669"/>
    <property type="project" value="TreeGrafter"/>
</dbReference>
<dbReference type="InterPro" id="IPR050428">
    <property type="entry name" value="TCS_sensor_his_kinase"/>
</dbReference>
<dbReference type="PANTHER" id="PTHR45436:SF5">
    <property type="entry name" value="SENSOR HISTIDINE KINASE TRCS"/>
    <property type="match status" value="1"/>
</dbReference>
<dbReference type="InterPro" id="IPR036097">
    <property type="entry name" value="HisK_dim/P_sf"/>
</dbReference>
<comment type="catalytic activity">
    <reaction evidence="1">
        <text>ATP + protein L-histidine = ADP + protein N-phospho-L-histidine.</text>
        <dbReference type="EC" id="2.7.13.3"/>
    </reaction>
</comment>
<dbReference type="SUPFAM" id="SSF47384">
    <property type="entry name" value="Homodimeric domain of signal transducing histidine kinase"/>
    <property type="match status" value="1"/>
</dbReference>
<dbReference type="Pfam" id="PF00512">
    <property type="entry name" value="HisKA"/>
    <property type="match status" value="1"/>
</dbReference>
<gene>
    <name evidence="10" type="ORF">ULMS_12160</name>
</gene>
<sequence length="394" mass="45995">MLDEIYDSLDDGLENQKLLMVQRAAEDPTILEQNDPEFKKHVYDFTLISKKTFEEFKENYRDTLMYMLNEKDYEPVRLHESAIAINKKHYRLKIITSMVEEDDLAKDLILYLFGLYLLLIASVLVLNNLLLLKIWQPFYTLIKQLKDFRIEKNTAINIPKSNIDEFNLLNTTVDKLIKKSTNSYITQKQFIENASHELQTPLAISINKLELFLENNALKKNQADDITTVLDNLNKLTRLNKSLLLLSKIENHQFENENQVNFTEITKNIVVDFEDMAHHKMMKVNITNNGILNYQINEDLAVILLTNLVKNALIHGQKNEIIQIHIESKSWKISNISTSEMLDENTLFTRFKKYSTNKKSTGLGLAIAKAITDKYDLKLKYHFDTTHIFKVEFP</sequence>
<protein>
    <recommendedName>
        <fullName evidence="2">histidine kinase</fullName>
        <ecNumber evidence="2">2.7.13.3</ecNumber>
    </recommendedName>
</protein>
<proteinExistence type="predicted"/>
<dbReference type="Gene3D" id="1.10.287.130">
    <property type="match status" value="1"/>
</dbReference>
<name>A0A5J4FWP0_9FLAO</name>
<evidence type="ECO:0000256" key="5">
    <source>
        <dbReference type="ARBA" id="ARBA00022692"/>
    </source>
</evidence>
<keyword evidence="7 8" id="KW-1133">Transmembrane helix</keyword>
<dbReference type="InterPro" id="IPR036890">
    <property type="entry name" value="HATPase_C_sf"/>
</dbReference>
<evidence type="ECO:0000259" key="9">
    <source>
        <dbReference type="PROSITE" id="PS50109"/>
    </source>
</evidence>
<keyword evidence="3" id="KW-0597">Phosphoprotein</keyword>
<dbReference type="PROSITE" id="PS50109">
    <property type="entry name" value="HIS_KIN"/>
    <property type="match status" value="1"/>
</dbReference>